<accession>A0A2K9ZGB2</accession>
<evidence type="ECO:0000259" key="1">
    <source>
        <dbReference type="Pfam" id="PF13840"/>
    </source>
</evidence>
<dbReference type="EMBL" id="CP025015">
    <property type="protein sequence ID" value="AUW47259.1"/>
    <property type="molecule type" value="Genomic_DNA"/>
</dbReference>
<feature type="domain" description="CASTOR ACT" evidence="1">
    <location>
        <begin position="3"/>
        <end position="58"/>
    </location>
</feature>
<dbReference type="RefSeq" id="WP_245457647.1">
    <property type="nucleotide sequence ID" value="NZ_CP025015.1"/>
</dbReference>
<evidence type="ECO:0000313" key="3">
    <source>
        <dbReference type="Proteomes" id="UP000238523"/>
    </source>
</evidence>
<dbReference type="PANTHER" id="PTHR39199">
    <property type="entry name" value="BLR5128 PROTEIN"/>
    <property type="match status" value="1"/>
</dbReference>
<dbReference type="InterPro" id="IPR045865">
    <property type="entry name" value="ACT-like_dom_sf"/>
</dbReference>
<keyword evidence="2" id="KW-0614">Plasmid</keyword>
<dbReference type="PANTHER" id="PTHR39199:SF1">
    <property type="entry name" value="BLR5128 PROTEIN"/>
    <property type="match status" value="1"/>
</dbReference>
<dbReference type="Gene3D" id="3.30.2130.10">
    <property type="entry name" value="VC0802-like"/>
    <property type="match status" value="1"/>
</dbReference>
<dbReference type="AlphaFoldDB" id="A0A2K9ZGB2"/>
<protein>
    <recommendedName>
        <fullName evidence="1">CASTOR ACT domain-containing protein</fullName>
    </recommendedName>
</protein>
<proteinExistence type="predicted"/>
<evidence type="ECO:0000313" key="2">
    <source>
        <dbReference type="EMBL" id="AUW47259.1"/>
    </source>
</evidence>
<dbReference type="PROSITE" id="PS51257">
    <property type="entry name" value="PROKAR_LIPOPROTEIN"/>
    <property type="match status" value="1"/>
</dbReference>
<dbReference type="SUPFAM" id="SSF55021">
    <property type="entry name" value="ACT-like"/>
    <property type="match status" value="1"/>
</dbReference>
<dbReference type="InterPro" id="IPR027795">
    <property type="entry name" value="CASTOR_ACT_dom"/>
</dbReference>
<dbReference type="Proteomes" id="UP000238523">
    <property type="component" value="Plasmid pRLN3"/>
</dbReference>
<gene>
    <name evidence="2" type="ORF">CUJ84_pRLN3000121</name>
</gene>
<organism evidence="2 3">
    <name type="scientific">Rhizobium leguminosarum</name>
    <dbReference type="NCBI Taxonomy" id="384"/>
    <lineage>
        <taxon>Bacteria</taxon>
        <taxon>Pseudomonadati</taxon>
        <taxon>Pseudomonadota</taxon>
        <taxon>Alphaproteobacteria</taxon>
        <taxon>Hyphomicrobiales</taxon>
        <taxon>Rhizobiaceae</taxon>
        <taxon>Rhizobium/Agrobacterium group</taxon>
        <taxon>Rhizobium</taxon>
    </lineage>
</organism>
<sequence length="79" mass="8311">MRQITLNVNSALDGVGLTAGVAGCLAEAGIPCNMVAAYHHDHIFVPAGLADRASHLLETLQRESARGDAQMLTNSNPRT</sequence>
<reference evidence="2 3" key="1">
    <citation type="submission" date="2017-11" db="EMBL/GenBank/DDBJ databases">
        <title>Complete genome of Rhizobium leguminosarum Norway, an ineffective micro-symbiont.</title>
        <authorList>
            <person name="Hoffrichter A."/>
            <person name="Liang J."/>
            <person name="Brachmann A."/>
            <person name="Marin M."/>
        </authorList>
    </citation>
    <scope>NUCLEOTIDE SEQUENCE [LARGE SCALE GENOMIC DNA]</scope>
    <source>
        <strain evidence="2 3">Norway</strain>
        <plasmid evidence="3">Plasmid prln3</plasmid>
    </source>
</reference>
<geneLocation type="plasmid" evidence="3">
    <name>prln3</name>
</geneLocation>
<dbReference type="Pfam" id="PF13840">
    <property type="entry name" value="ACT_7"/>
    <property type="match status" value="1"/>
</dbReference>
<name>A0A2K9ZGB2_RHILE</name>